<proteinExistence type="predicted"/>
<protein>
    <submittedName>
        <fullName evidence="1">Transposase OrfB, putative</fullName>
    </submittedName>
</protein>
<dbReference type="HOGENOM" id="CLU_067529_0_1_6"/>
<dbReference type="Pfam" id="PF05621">
    <property type="entry name" value="TniB"/>
    <property type="match status" value="1"/>
</dbReference>
<evidence type="ECO:0000313" key="2">
    <source>
        <dbReference type="Proteomes" id="UP000000753"/>
    </source>
</evidence>
<evidence type="ECO:0000313" key="1">
    <source>
        <dbReference type="EMBL" id="ACJ27806.1"/>
    </source>
</evidence>
<organism evidence="1 2">
    <name type="scientific">Shewanella piezotolerans (strain WP3 / JCM 13877)</name>
    <dbReference type="NCBI Taxonomy" id="225849"/>
    <lineage>
        <taxon>Bacteria</taxon>
        <taxon>Pseudomonadati</taxon>
        <taxon>Pseudomonadota</taxon>
        <taxon>Gammaproteobacteria</taxon>
        <taxon>Alteromonadales</taxon>
        <taxon>Shewanellaceae</taxon>
        <taxon>Shewanella</taxon>
    </lineage>
</organism>
<dbReference type="Gene3D" id="3.40.50.300">
    <property type="entry name" value="P-loop containing nucleotide triphosphate hydrolases"/>
    <property type="match status" value="1"/>
</dbReference>
<reference evidence="1 2" key="1">
    <citation type="journal article" date="2008" name="PLoS ONE">
        <title>Environmental adaptation: genomic analysis of the piezotolerant and psychrotolerant deep-sea iron reducing bacterium Shewanella piezotolerans WP3.</title>
        <authorList>
            <person name="Wang F."/>
            <person name="Wang J."/>
            <person name="Jian H."/>
            <person name="Zhang B."/>
            <person name="Li S."/>
            <person name="Wang F."/>
            <person name="Zeng X."/>
            <person name="Gao L."/>
            <person name="Bartlett D.H."/>
            <person name="Yu J."/>
            <person name="Hu S."/>
            <person name="Xiao X."/>
        </authorList>
    </citation>
    <scope>NUCLEOTIDE SEQUENCE [LARGE SCALE GENOMIC DNA]</scope>
    <source>
        <strain evidence="2">WP3 / JCM 13877</strain>
    </source>
</reference>
<dbReference type="InterPro" id="IPR052026">
    <property type="entry name" value="ExeA_AAA_ATPase_DNA-bind"/>
</dbReference>
<gene>
    <name evidence="1" type="ordered locus">swp_1003</name>
</gene>
<sequence length="330" mass="38504">MTKLTLQQDTALKEFGLCFIELPIVSETFQDFDDLRFNRDYQSDPQCMMLTGETGSGKTRLIQEYRRRVNANSGFRHSDVPVLITNISSNKGLENTLVQILSDLDTFGCHQKKRGMKTDLTKKVVRNLIAANVELLIINEFHDLIKFKNYQEIQIITSALKFISEAANIPIVLVGMPWMKDIINDSEWGSRLRRRKHLEYFSYIRKEDREHFRLLLVGFSKRMSFDTRPVLHSKELTRALFAVCRGEFRQLMVFLYEACKMALQNNDHTLNEKTLAETFDKLGCEHLSSNPFTIKFKEIPIPVLSIPSRYNPNALEEKDEIIDRVFEYIY</sequence>
<dbReference type="Proteomes" id="UP000000753">
    <property type="component" value="Chromosome"/>
</dbReference>
<dbReference type="KEGG" id="swp:swp_1003"/>
<dbReference type="AlphaFoldDB" id="B8CJ44"/>
<dbReference type="InterPro" id="IPR027417">
    <property type="entry name" value="P-loop_NTPase"/>
</dbReference>
<dbReference type="InterPro" id="IPR008868">
    <property type="entry name" value="TniB"/>
</dbReference>
<dbReference type="OrthoDB" id="6058098at2"/>
<dbReference type="eggNOG" id="COG2842">
    <property type="taxonomic scope" value="Bacteria"/>
</dbReference>
<dbReference type="PANTHER" id="PTHR35894">
    <property type="entry name" value="GENERAL SECRETION PATHWAY PROTEIN A-RELATED"/>
    <property type="match status" value="1"/>
</dbReference>
<dbReference type="EMBL" id="CP000472">
    <property type="protein sequence ID" value="ACJ27806.1"/>
    <property type="molecule type" value="Genomic_DNA"/>
</dbReference>
<dbReference type="SUPFAM" id="SSF52540">
    <property type="entry name" value="P-loop containing nucleoside triphosphate hydrolases"/>
    <property type="match status" value="1"/>
</dbReference>
<dbReference type="RefSeq" id="WP_020911184.1">
    <property type="nucleotide sequence ID" value="NC_011566.1"/>
</dbReference>
<dbReference type="PANTHER" id="PTHR35894:SF1">
    <property type="entry name" value="PHOSPHORIBULOKINASE _ URIDINE KINASE FAMILY"/>
    <property type="match status" value="1"/>
</dbReference>
<accession>B8CJ44</accession>
<keyword evidence="2" id="KW-1185">Reference proteome</keyword>
<name>B8CJ44_SHEPW</name>
<dbReference type="STRING" id="225849.swp_1003"/>